<comment type="caution">
    <text evidence="1">The sequence shown here is derived from an EMBL/GenBank/DDBJ whole genome shotgun (WGS) entry which is preliminary data.</text>
</comment>
<keyword evidence="2" id="KW-1185">Reference proteome</keyword>
<protein>
    <submittedName>
        <fullName evidence="1">Uncharacterized protein</fullName>
    </submittedName>
</protein>
<gene>
    <name evidence="1" type="ORF">HNR37_000930</name>
</gene>
<dbReference type="InterPro" id="IPR027417">
    <property type="entry name" value="P-loop_NTPase"/>
</dbReference>
<organism evidence="1 2">
    <name type="scientific">Desulfurispira natronophila</name>
    <dbReference type="NCBI Taxonomy" id="682562"/>
    <lineage>
        <taxon>Bacteria</taxon>
        <taxon>Pseudomonadati</taxon>
        <taxon>Chrysiogenota</taxon>
        <taxon>Chrysiogenia</taxon>
        <taxon>Chrysiogenales</taxon>
        <taxon>Chrysiogenaceae</taxon>
        <taxon>Desulfurispira</taxon>
    </lineage>
</organism>
<dbReference type="SUPFAM" id="SSF52540">
    <property type="entry name" value="P-loop containing nucleoside triphosphate hydrolases"/>
    <property type="match status" value="1"/>
</dbReference>
<dbReference type="Pfam" id="PF13671">
    <property type="entry name" value="AAA_33"/>
    <property type="match status" value="1"/>
</dbReference>
<dbReference type="Gene3D" id="3.40.50.300">
    <property type="entry name" value="P-loop containing nucleotide triphosphate hydrolases"/>
    <property type="match status" value="1"/>
</dbReference>
<sequence>MARIFAQVTGLPHFSSDVIRKELAGLQPHESSASIKGGIYTEELSRRTYGELIQRASEYPDAILDATFTSHWQRNMLERAGLPHIFILCQAPEAVVTNRIQQRQNEPDNPSEAGLDIYFLQQKRFEPFRSHECCMVVDTFSQSPWSAVISILEVAPPQGESSEQEMEMNR</sequence>
<dbReference type="AlphaFoldDB" id="A0A7W8DGU3"/>
<reference evidence="1 2" key="1">
    <citation type="submission" date="2020-08" db="EMBL/GenBank/DDBJ databases">
        <title>Genomic Encyclopedia of Type Strains, Phase IV (KMG-IV): sequencing the most valuable type-strain genomes for metagenomic binning, comparative biology and taxonomic classification.</title>
        <authorList>
            <person name="Goeker M."/>
        </authorList>
    </citation>
    <scope>NUCLEOTIDE SEQUENCE [LARGE SCALE GENOMIC DNA]</scope>
    <source>
        <strain evidence="1 2">DSM 22071</strain>
    </source>
</reference>
<name>A0A7W8DGU3_9BACT</name>
<proteinExistence type="predicted"/>
<evidence type="ECO:0000313" key="1">
    <source>
        <dbReference type="EMBL" id="MBB5021618.1"/>
    </source>
</evidence>
<evidence type="ECO:0000313" key="2">
    <source>
        <dbReference type="Proteomes" id="UP000528322"/>
    </source>
</evidence>
<dbReference type="EMBL" id="JACHID010000004">
    <property type="protein sequence ID" value="MBB5021618.1"/>
    <property type="molecule type" value="Genomic_DNA"/>
</dbReference>
<dbReference type="Proteomes" id="UP000528322">
    <property type="component" value="Unassembled WGS sequence"/>
</dbReference>
<accession>A0A7W8DGU3</accession>